<dbReference type="Proteomes" id="UP000559256">
    <property type="component" value="Unassembled WGS sequence"/>
</dbReference>
<feature type="signal peptide" evidence="2">
    <location>
        <begin position="1"/>
        <end position="32"/>
    </location>
</feature>
<accession>A0A8H5GY36</accession>
<proteinExistence type="predicted"/>
<dbReference type="InterPro" id="IPR019487">
    <property type="entry name" value="RAM_signalling_pathway_SOG2"/>
</dbReference>
<evidence type="ECO:0000256" key="2">
    <source>
        <dbReference type="SAM" id="SignalP"/>
    </source>
</evidence>
<dbReference type="AlphaFoldDB" id="A0A8H5GY36"/>
<gene>
    <name evidence="3" type="ORF">D9758_001612</name>
</gene>
<keyword evidence="4" id="KW-1185">Reference proteome</keyword>
<protein>
    <submittedName>
        <fullName evidence="3">Uncharacterized protein</fullName>
    </submittedName>
</protein>
<dbReference type="EMBL" id="JAACJM010000004">
    <property type="protein sequence ID" value="KAF5373082.1"/>
    <property type="molecule type" value="Genomic_DNA"/>
</dbReference>
<feature type="compositionally biased region" description="Low complexity" evidence="1">
    <location>
        <begin position="339"/>
        <end position="362"/>
    </location>
</feature>
<feature type="compositionally biased region" description="Low complexity" evidence="1">
    <location>
        <begin position="234"/>
        <end position="246"/>
    </location>
</feature>
<dbReference type="OrthoDB" id="1394818at2759"/>
<dbReference type="Pfam" id="PF10428">
    <property type="entry name" value="SOG2"/>
    <property type="match status" value="1"/>
</dbReference>
<reference evidence="3 4" key="1">
    <citation type="journal article" date="2020" name="ISME J.">
        <title>Uncovering the hidden diversity of litter-decomposition mechanisms in mushroom-forming fungi.</title>
        <authorList>
            <person name="Floudas D."/>
            <person name="Bentzer J."/>
            <person name="Ahren D."/>
            <person name="Johansson T."/>
            <person name="Persson P."/>
            <person name="Tunlid A."/>
        </authorList>
    </citation>
    <scope>NUCLEOTIDE SEQUENCE [LARGE SCALE GENOMIC DNA]</scope>
    <source>
        <strain evidence="3 4">CBS 291.85</strain>
    </source>
</reference>
<feature type="chain" id="PRO_5034324205" evidence="2">
    <location>
        <begin position="33"/>
        <end position="589"/>
    </location>
</feature>
<organism evidence="3 4">
    <name type="scientific">Tetrapyrgos nigripes</name>
    <dbReference type="NCBI Taxonomy" id="182062"/>
    <lineage>
        <taxon>Eukaryota</taxon>
        <taxon>Fungi</taxon>
        <taxon>Dikarya</taxon>
        <taxon>Basidiomycota</taxon>
        <taxon>Agaricomycotina</taxon>
        <taxon>Agaricomycetes</taxon>
        <taxon>Agaricomycetidae</taxon>
        <taxon>Agaricales</taxon>
        <taxon>Marasmiineae</taxon>
        <taxon>Marasmiaceae</taxon>
        <taxon>Tetrapyrgos</taxon>
    </lineage>
</organism>
<evidence type="ECO:0000313" key="4">
    <source>
        <dbReference type="Proteomes" id="UP000559256"/>
    </source>
</evidence>
<feature type="region of interest" description="Disordered" evidence="1">
    <location>
        <begin position="339"/>
        <end position="374"/>
    </location>
</feature>
<name>A0A8H5GY36_9AGAR</name>
<feature type="region of interest" description="Disordered" evidence="1">
    <location>
        <begin position="219"/>
        <end position="274"/>
    </location>
</feature>
<sequence length="589" mass="64390">MIFQCHLRFPFARTLMAHHLALLRAMLQNLWGRIMALKYLPLELSPPWTFERNSYFRRLSTIPLATINTLPTPLLNLVDTARSILFAVCQIYQTLEHYTLHSIDDRLSSVLKKVLHPASTDMIQFINSLDRFDAMSRKMVPPPAVCRGVVESCRDTVAVFGKTVGVLALQLKVIVNVDDSRYVRSLLVQLYGAAAEIALAWQSMIPQVDQIKPFLHSKSVPSPPSAMGSESHHLNSSYSSLPDSFPSPQPRSGTSVRSHNSRRHAGSFSSRDVELGKALPEEAGAKHTTTSRGTLRAAKRQANLVPAALTVQSPSPTSPGIQSSLPSASSSVVSLAESSRVNHSRSGSLSSLQASSTSSSPSIPAKTPFLDLPSTSRNQVDKEALQAVQAAVDVAPTVWDQMEDALVDALESNAEVRESLDRARWVTQRLSDMITAMKEGDPAGDKKTLREDANVFLKTVVQLSNYVKMYGGVRSTALRTNMVKLTNSTEEFAILLHVSSFSPSTSAPRPYSPMLSASSSQVSLLNLPEETRLGPGLSRSRSAQPYVSKIPVSPGVEGSRSALPSQSFKLPIIKRLRDKDHRFDLNDSA</sequence>
<evidence type="ECO:0000313" key="3">
    <source>
        <dbReference type="EMBL" id="KAF5373082.1"/>
    </source>
</evidence>
<keyword evidence="2" id="KW-0732">Signal</keyword>
<evidence type="ECO:0000256" key="1">
    <source>
        <dbReference type="SAM" id="MobiDB-lite"/>
    </source>
</evidence>
<comment type="caution">
    <text evidence="3">The sequence shown here is derived from an EMBL/GenBank/DDBJ whole genome shotgun (WGS) entry which is preliminary data.</text>
</comment>